<protein>
    <submittedName>
        <fullName evidence="2">Uncharacterized protein</fullName>
    </submittedName>
</protein>
<dbReference type="EMBL" id="QJJU01000006">
    <property type="protein sequence ID" value="PXX09240.1"/>
    <property type="molecule type" value="Genomic_DNA"/>
</dbReference>
<reference evidence="3" key="1">
    <citation type="submission" date="2018-05" db="EMBL/GenBank/DDBJ databases">
        <authorList>
            <person name="Deangelis K."/>
            <person name="Huntemann M."/>
            <person name="Clum A."/>
            <person name="Pillay M."/>
            <person name="Palaniappan K."/>
            <person name="Varghese N."/>
            <person name="Mikhailova N."/>
            <person name="Stamatis D."/>
            <person name="Reddy T."/>
            <person name="Daum C."/>
            <person name="Shapiro N."/>
            <person name="Ivanova N."/>
            <person name="Kyrpides N."/>
            <person name="Woyke T."/>
        </authorList>
    </citation>
    <scope>NUCLEOTIDE SEQUENCE [LARGE SCALE GENOMIC DNA]</scope>
    <source>
        <strain evidence="3">GAS496</strain>
    </source>
</reference>
<name>A0A318HMQ7_9MYCO</name>
<organism evidence="2 3">
    <name type="scientific">Mycolicibacterium moriokaense</name>
    <dbReference type="NCBI Taxonomy" id="39691"/>
    <lineage>
        <taxon>Bacteria</taxon>
        <taxon>Bacillati</taxon>
        <taxon>Actinomycetota</taxon>
        <taxon>Actinomycetes</taxon>
        <taxon>Mycobacteriales</taxon>
        <taxon>Mycobacteriaceae</taxon>
        <taxon>Mycolicibacterium</taxon>
    </lineage>
</organism>
<keyword evidence="3" id="KW-1185">Reference proteome</keyword>
<sequence length="650" mass="71671">MTSDPIGATHRRASPYRGSKPYHIGEFKRRMLCMACNLVVATCLAIILISNVRIDLIQWHGVFPAEGLNWVFAAIAALTMSVRYAFREKSYGGDLRNEQQFDRARISEYWRRADYMLPEELARALVFLRSPETYTTKIAETVKLDGTSMVTTVSMRLSLARLVSGETTEHEDTGSDDVDEPREVFILGMVQKGQDLQNLSISVDAKRVSAIPYRDANALTIRVLGIWIQTILDDALSTDMLATWKDLLVHVCSDVIPSDADIAAIEAETKRFGEQLSAKALRGGGRSDAVVDAEIDRLITTVGDLYRRRPVWCRTSVVTTSRRYYRVDATYDRPISGDSLRGGSGVRLGLGLIPRELKLSPDYATRCQSYELEVVASDGLYFHSGQVDLDQAPQHRRDRRGSAAMPNHSVELLGHGTSVAHLRIRDISASSAANGPTPPRFTPSLGVQFREVPPGSLGIIVGLSFYVGLLSWLVGYNYSAITVAAQSPQSFSQAWITLLMTVPTIVSAWAVAKFTVSLPRASASTVLLMVWAFVNATALIALSALAAVGRGTMEHIGPHGSKVASVTWLILLLSSAMHMLCLFGALLTDTLQYRLRVKSGGEIYPATMSELARSQFRLVGDRVLIDRDLRALWNQVRRRGSPENQRVGQP</sequence>
<comment type="caution">
    <text evidence="2">The sequence shown here is derived from an EMBL/GenBank/DDBJ whole genome shotgun (WGS) entry which is preliminary data.</text>
</comment>
<accession>A0A318HMQ7</accession>
<keyword evidence="1" id="KW-1133">Transmembrane helix</keyword>
<keyword evidence="1" id="KW-0472">Membrane</keyword>
<keyword evidence="1" id="KW-0812">Transmembrane</keyword>
<feature type="transmembrane region" description="Helical" evidence="1">
    <location>
        <begin position="494"/>
        <end position="514"/>
    </location>
</feature>
<evidence type="ECO:0000256" key="1">
    <source>
        <dbReference type="SAM" id="Phobius"/>
    </source>
</evidence>
<feature type="transmembrane region" description="Helical" evidence="1">
    <location>
        <begin position="455"/>
        <end position="474"/>
    </location>
</feature>
<feature type="transmembrane region" description="Helical" evidence="1">
    <location>
        <begin position="70"/>
        <end position="86"/>
    </location>
</feature>
<dbReference type="Proteomes" id="UP000247781">
    <property type="component" value="Unassembled WGS sequence"/>
</dbReference>
<feature type="transmembrane region" description="Helical" evidence="1">
    <location>
        <begin position="526"/>
        <end position="548"/>
    </location>
</feature>
<evidence type="ECO:0000313" key="3">
    <source>
        <dbReference type="Proteomes" id="UP000247781"/>
    </source>
</evidence>
<feature type="transmembrane region" description="Helical" evidence="1">
    <location>
        <begin position="31"/>
        <end position="50"/>
    </location>
</feature>
<evidence type="ECO:0000313" key="2">
    <source>
        <dbReference type="EMBL" id="PXX09240.1"/>
    </source>
</evidence>
<proteinExistence type="predicted"/>
<gene>
    <name evidence="2" type="ORF">C8E89_106167</name>
</gene>
<reference evidence="2 3" key="2">
    <citation type="submission" date="2018-06" db="EMBL/GenBank/DDBJ databases">
        <title>Sequencing of bacterial isolates from soil warming experiment in Harvard Forest, Massachusetts, USA.</title>
        <authorList>
            <person name="Deangelis K.PhD."/>
        </authorList>
    </citation>
    <scope>NUCLEOTIDE SEQUENCE [LARGE SCALE GENOMIC DNA]</scope>
    <source>
        <strain evidence="2 3">GAS496</strain>
    </source>
</reference>
<feature type="transmembrane region" description="Helical" evidence="1">
    <location>
        <begin position="568"/>
        <end position="588"/>
    </location>
</feature>
<dbReference type="AlphaFoldDB" id="A0A318HMQ7"/>